<dbReference type="RefSeq" id="WP_163179744.1">
    <property type="nucleotide sequence ID" value="NZ_JAAIWM010000003.1"/>
</dbReference>
<evidence type="ECO:0000313" key="1">
    <source>
        <dbReference type="EMBL" id="NEY72293.1"/>
    </source>
</evidence>
<accession>A0A6M0Q7P9</accession>
<dbReference type="AlphaFoldDB" id="A0A6M0Q7P9"/>
<proteinExistence type="predicted"/>
<dbReference type="EMBL" id="JAAIWM010000003">
    <property type="protein sequence ID" value="NEY72293.1"/>
    <property type="molecule type" value="Genomic_DNA"/>
</dbReference>
<organism evidence="1 2">
    <name type="scientific">Bacillus mesophilus</name>
    <dbReference type="NCBI Taxonomy" id="1808955"/>
    <lineage>
        <taxon>Bacteria</taxon>
        <taxon>Bacillati</taxon>
        <taxon>Bacillota</taxon>
        <taxon>Bacilli</taxon>
        <taxon>Bacillales</taxon>
        <taxon>Bacillaceae</taxon>
        <taxon>Bacillus</taxon>
    </lineage>
</organism>
<comment type="caution">
    <text evidence="1">The sequence shown here is derived from an EMBL/GenBank/DDBJ whole genome shotgun (WGS) entry which is preliminary data.</text>
</comment>
<dbReference type="Proteomes" id="UP000481043">
    <property type="component" value="Unassembled WGS sequence"/>
</dbReference>
<gene>
    <name evidence="1" type="ORF">G4D63_11205</name>
</gene>
<evidence type="ECO:0000313" key="2">
    <source>
        <dbReference type="Proteomes" id="UP000481043"/>
    </source>
</evidence>
<keyword evidence="2" id="KW-1185">Reference proteome</keyword>
<reference evidence="1 2" key="1">
    <citation type="submission" date="2020-02" db="EMBL/GenBank/DDBJ databases">
        <title>Bacillus aquiflavi sp. nov., isolated from yellow water of strong flavor Chinese baijiu in Yibin region of China.</title>
        <authorList>
            <person name="Xie J."/>
        </authorList>
    </citation>
    <scope>NUCLEOTIDE SEQUENCE [LARGE SCALE GENOMIC DNA]</scope>
    <source>
        <strain evidence="1 2">SA4</strain>
    </source>
</reference>
<sequence length="51" mass="6361">MMKAIKLFWHKYNYLEYEILVSECLNDELKAKLQKKLHYHFDQYHSLKESI</sequence>
<name>A0A6M0Q7P9_9BACI</name>
<protein>
    <submittedName>
        <fullName evidence="1">Uncharacterized protein</fullName>
    </submittedName>
</protein>